<dbReference type="Proteomes" id="UP000242415">
    <property type="component" value="Unassembled WGS sequence"/>
</dbReference>
<evidence type="ECO:0000313" key="3">
    <source>
        <dbReference type="Proteomes" id="UP000242415"/>
    </source>
</evidence>
<dbReference type="RefSeq" id="WP_091551188.1">
    <property type="nucleotide sequence ID" value="NZ_FNPH01000001.1"/>
</dbReference>
<feature type="transmembrane region" description="Helical" evidence="1">
    <location>
        <begin position="12"/>
        <end position="30"/>
    </location>
</feature>
<keyword evidence="1" id="KW-1133">Transmembrane helix</keyword>
<keyword evidence="1" id="KW-0812">Transmembrane</keyword>
<reference evidence="3" key="1">
    <citation type="submission" date="2016-10" db="EMBL/GenBank/DDBJ databases">
        <authorList>
            <person name="Varghese N."/>
            <person name="Submissions S."/>
        </authorList>
    </citation>
    <scope>NUCLEOTIDE SEQUENCE [LARGE SCALE GENOMIC DNA]</scope>
    <source>
        <strain evidence="3">DSM 45245</strain>
    </source>
</reference>
<keyword evidence="1" id="KW-0472">Membrane</keyword>
<feature type="transmembrane region" description="Helical" evidence="1">
    <location>
        <begin position="50"/>
        <end position="68"/>
    </location>
</feature>
<proteinExistence type="predicted"/>
<organism evidence="2 3">
    <name type="scientific">Micromonospora pattaloongensis</name>
    <dbReference type="NCBI Taxonomy" id="405436"/>
    <lineage>
        <taxon>Bacteria</taxon>
        <taxon>Bacillati</taxon>
        <taxon>Actinomycetota</taxon>
        <taxon>Actinomycetes</taxon>
        <taxon>Micromonosporales</taxon>
        <taxon>Micromonosporaceae</taxon>
        <taxon>Micromonospora</taxon>
    </lineage>
</organism>
<dbReference type="OrthoDB" id="4246695at2"/>
<name>A0A1H3H576_9ACTN</name>
<sequence length="140" mass="14448">MTPISPHRVGRSLSLGVVLGALTWAAWLGWDRSPSYDVITDSVQTPYVTLQVLGCALTVAVATVVLAVRAHPVAGPGGVAVGFWVVWTVDAASHDDTGLFAVGAVLLAFGLAAGISLTAATAVGVRTAIEARTRRRTDGR</sequence>
<gene>
    <name evidence="2" type="ORF">SAMN05444365_101683</name>
</gene>
<dbReference type="EMBL" id="FNPH01000001">
    <property type="protein sequence ID" value="SDY10480.1"/>
    <property type="molecule type" value="Genomic_DNA"/>
</dbReference>
<accession>A0A1H3H576</accession>
<evidence type="ECO:0000256" key="1">
    <source>
        <dbReference type="SAM" id="Phobius"/>
    </source>
</evidence>
<feature type="transmembrane region" description="Helical" evidence="1">
    <location>
        <begin position="99"/>
        <end position="125"/>
    </location>
</feature>
<evidence type="ECO:0000313" key="2">
    <source>
        <dbReference type="EMBL" id="SDY10480.1"/>
    </source>
</evidence>
<keyword evidence="3" id="KW-1185">Reference proteome</keyword>
<feature type="transmembrane region" description="Helical" evidence="1">
    <location>
        <begin position="73"/>
        <end position="93"/>
    </location>
</feature>
<dbReference type="AlphaFoldDB" id="A0A1H3H576"/>
<protein>
    <submittedName>
        <fullName evidence="2">Uncharacterized protein</fullName>
    </submittedName>
</protein>